<sequence>MVKPVSAFEAEVPTEKDLKTVAAQLGREPRDVSAIAHRCPCGEPDVVQTPPRLADGTPFPTFYYATCPKLTGAISTLESSGLMGQMNERLQSDTKLAGDYLAAHVDYEAARSAVAKQVNLDVPEIKGVTAGGMPDRVKCLHSLIAHALAAGSDVNPLGDEALMALESWWLTKPCSEISNLLGEEK</sequence>
<accession>A0A6J6ZCI3</accession>
<organism evidence="2">
    <name type="scientific">freshwater metagenome</name>
    <dbReference type="NCBI Taxonomy" id="449393"/>
    <lineage>
        <taxon>unclassified sequences</taxon>
        <taxon>metagenomes</taxon>
        <taxon>ecological metagenomes</taxon>
    </lineage>
</organism>
<dbReference type="AlphaFoldDB" id="A0A6J6ZCI3"/>
<gene>
    <name evidence="1" type="ORF">UFOPK1766_00218</name>
    <name evidence="2" type="ORF">UFOPK3162_00403</name>
</gene>
<dbReference type="InterPro" id="IPR007511">
    <property type="entry name" value="DUF501"/>
</dbReference>
<evidence type="ECO:0000313" key="2">
    <source>
        <dbReference type="EMBL" id="CAB4819511.1"/>
    </source>
</evidence>
<protein>
    <submittedName>
        <fullName evidence="2">Unannotated protein</fullName>
    </submittedName>
</protein>
<dbReference type="EMBL" id="CAFABB010000056">
    <property type="protein sequence ID" value="CAB4819511.1"/>
    <property type="molecule type" value="Genomic_DNA"/>
</dbReference>
<name>A0A6J6ZCI3_9ZZZZ</name>
<dbReference type="Pfam" id="PF04417">
    <property type="entry name" value="DUF501"/>
    <property type="match status" value="1"/>
</dbReference>
<dbReference type="PANTHER" id="PTHR37163">
    <property type="entry name" value="CONSERVED PROTEIN"/>
    <property type="match status" value="1"/>
</dbReference>
<dbReference type="PANTHER" id="PTHR37163:SF1">
    <property type="entry name" value="DUF501 DOMAIN-CONTAINING PROTEIN"/>
    <property type="match status" value="1"/>
</dbReference>
<evidence type="ECO:0000313" key="1">
    <source>
        <dbReference type="EMBL" id="CAB4577430.1"/>
    </source>
</evidence>
<proteinExistence type="predicted"/>
<reference evidence="2" key="1">
    <citation type="submission" date="2020-05" db="EMBL/GenBank/DDBJ databases">
        <authorList>
            <person name="Chiriac C."/>
            <person name="Salcher M."/>
            <person name="Ghai R."/>
            <person name="Kavagutti S V."/>
        </authorList>
    </citation>
    <scope>NUCLEOTIDE SEQUENCE</scope>
</reference>
<dbReference type="EMBL" id="CAEZTW010000020">
    <property type="protein sequence ID" value="CAB4577430.1"/>
    <property type="molecule type" value="Genomic_DNA"/>
</dbReference>